<dbReference type="EMBL" id="JBEQCT010000004">
    <property type="protein sequence ID" value="MFM2485462.1"/>
    <property type="molecule type" value="Genomic_DNA"/>
</dbReference>
<evidence type="ECO:0000313" key="1">
    <source>
        <dbReference type="EMBL" id="MFM2485462.1"/>
    </source>
</evidence>
<dbReference type="RefSeq" id="WP_408623698.1">
    <property type="nucleotide sequence ID" value="NZ_JBEQCT010000004.1"/>
</dbReference>
<evidence type="ECO:0000313" key="2">
    <source>
        <dbReference type="Proteomes" id="UP001629953"/>
    </source>
</evidence>
<protein>
    <submittedName>
        <fullName evidence="1">Uncharacterized protein</fullName>
    </submittedName>
</protein>
<proteinExistence type="predicted"/>
<name>A0ABW9G724_9GAMM</name>
<sequence>MSASLLPLKLIMRIEPGCLGPEGALHVERFCEFASEPFNRLGGQAMDWQLIPRFDKQLPEIEYWLNEHKLTATQAQRYLKLWSIDLEQQEEHTSELLSELIDLFWQRR</sequence>
<reference evidence="1 2" key="1">
    <citation type="journal article" date="2013" name="Int. J. Syst. Evol. Microbiol.">
        <title>Celerinatantimonas yamalensis sp. nov., a cold-adapted diazotrophic bacterium from a cold permafrost brine.</title>
        <authorList>
            <person name="Shcherbakova V."/>
            <person name="Chuvilskaya N."/>
            <person name="Rivkina E."/>
            <person name="Demidov N."/>
            <person name="Uchaeva V."/>
            <person name="Suetin S."/>
            <person name="Suzina N."/>
            <person name="Gilichinsky D."/>
        </authorList>
    </citation>
    <scope>NUCLEOTIDE SEQUENCE [LARGE SCALE GENOMIC DNA]</scope>
    <source>
        <strain evidence="1 2">C7</strain>
    </source>
</reference>
<accession>A0ABW9G724</accession>
<comment type="caution">
    <text evidence="1">The sequence shown here is derived from an EMBL/GenBank/DDBJ whole genome shotgun (WGS) entry which is preliminary data.</text>
</comment>
<dbReference type="Proteomes" id="UP001629953">
    <property type="component" value="Unassembled WGS sequence"/>
</dbReference>
<keyword evidence="2" id="KW-1185">Reference proteome</keyword>
<gene>
    <name evidence="1" type="ORF">ABUE30_10385</name>
</gene>
<organism evidence="1 2">
    <name type="scientific">Celerinatantimonas yamalensis</name>
    <dbReference type="NCBI Taxonomy" id="559956"/>
    <lineage>
        <taxon>Bacteria</taxon>
        <taxon>Pseudomonadati</taxon>
        <taxon>Pseudomonadota</taxon>
        <taxon>Gammaproteobacteria</taxon>
        <taxon>Celerinatantimonadaceae</taxon>
        <taxon>Celerinatantimonas</taxon>
    </lineage>
</organism>